<feature type="compositionally biased region" description="Polar residues" evidence="1">
    <location>
        <begin position="135"/>
        <end position="147"/>
    </location>
</feature>
<feature type="compositionally biased region" description="Basic and acidic residues" evidence="1">
    <location>
        <begin position="114"/>
        <end position="133"/>
    </location>
</feature>
<dbReference type="AlphaFoldDB" id="A0A2G8JT61"/>
<dbReference type="EMBL" id="MRZV01001297">
    <property type="protein sequence ID" value="PIK38951.1"/>
    <property type="molecule type" value="Genomic_DNA"/>
</dbReference>
<sequence length="192" mass="21230">MKTLKDSVVKSEDSVKRLVAEIKMLGQRVVQSHKAVQKEKEPEPPVVSTTEQLPERPLEDLNLEETWEDDETSDRDNKLESQAPVADSDPFSSLIMDMKASISPPSKVRSNSDQIRKGLPDDILLKAEDDRKVRSNSGSDVPNASSIQRDKPMEVSSKGIRNRTKVEEGSESDSIQLPDSPAGLELSGSQTF</sequence>
<keyword evidence="3" id="KW-1185">Reference proteome</keyword>
<feature type="compositionally biased region" description="Acidic residues" evidence="1">
    <location>
        <begin position="61"/>
        <end position="73"/>
    </location>
</feature>
<evidence type="ECO:0000313" key="3">
    <source>
        <dbReference type="Proteomes" id="UP000230750"/>
    </source>
</evidence>
<gene>
    <name evidence="2" type="ORF">BSL78_24209</name>
</gene>
<feature type="region of interest" description="Disordered" evidence="1">
    <location>
        <begin position="30"/>
        <end position="192"/>
    </location>
</feature>
<dbReference type="Proteomes" id="UP000230750">
    <property type="component" value="Unassembled WGS sequence"/>
</dbReference>
<accession>A0A2G8JT61</accession>
<comment type="caution">
    <text evidence="2">The sequence shown here is derived from an EMBL/GenBank/DDBJ whole genome shotgun (WGS) entry which is preliminary data.</text>
</comment>
<reference evidence="2 3" key="1">
    <citation type="journal article" date="2017" name="PLoS Biol.">
        <title>The sea cucumber genome provides insights into morphological evolution and visceral regeneration.</title>
        <authorList>
            <person name="Zhang X."/>
            <person name="Sun L."/>
            <person name="Yuan J."/>
            <person name="Sun Y."/>
            <person name="Gao Y."/>
            <person name="Zhang L."/>
            <person name="Li S."/>
            <person name="Dai H."/>
            <person name="Hamel J.F."/>
            <person name="Liu C."/>
            <person name="Yu Y."/>
            <person name="Liu S."/>
            <person name="Lin W."/>
            <person name="Guo K."/>
            <person name="Jin S."/>
            <person name="Xu P."/>
            <person name="Storey K.B."/>
            <person name="Huan P."/>
            <person name="Zhang T."/>
            <person name="Zhou Y."/>
            <person name="Zhang J."/>
            <person name="Lin C."/>
            <person name="Li X."/>
            <person name="Xing L."/>
            <person name="Huo D."/>
            <person name="Sun M."/>
            <person name="Wang L."/>
            <person name="Mercier A."/>
            <person name="Li F."/>
            <person name="Yang H."/>
            <person name="Xiang J."/>
        </authorList>
    </citation>
    <scope>NUCLEOTIDE SEQUENCE [LARGE SCALE GENOMIC DNA]</scope>
    <source>
        <strain evidence="2">Shaxun</strain>
        <tissue evidence="2">Muscle</tissue>
    </source>
</reference>
<proteinExistence type="predicted"/>
<evidence type="ECO:0000313" key="2">
    <source>
        <dbReference type="EMBL" id="PIK38951.1"/>
    </source>
</evidence>
<organism evidence="2 3">
    <name type="scientific">Stichopus japonicus</name>
    <name type="common">Sea cucumber</name>
    <dbReference type="NCBI Taxonomy" id="307972"/>
    <lineage>
        <taxon>Eukaryota</taxon>
        <taxon>Metazoa</taxon>
        <taxon>Echinodermata</taxon>
        <taxon>Eleutherozoa</taxon>
        <taxon>Echinozoa</taxon>
        <taxon>Holothuroidea</taxon>
        <taxon>Aspidochirotacea</taxon>
        <taxon>Aspidochirotida</taxon>
        <taxon>Stichopodidae</taxon>
        <taxon>Apostichopus</taxon>
    </lineage>
</organism>
<evidence type="ECO:0000256" key="1">
    <source>
        <dbReference type="SAM" id="MobiDB-lite"/>
    </source>
</evidence>
<protein>
    <submittedName>
        <fullName evidence="2">Uncharacterized protein</fullName>
    </submittedName>
</protein>
<name>A0A2G8JT61_STIJA</name>